<dbReference type="EMBL" id="JADCUA010000026">
    <property type="protein sequence ID" value="KAH9831394.1"/>
    <property type="molecule type" value="Genomic_DNA"/>
</dbReference>
<protein>
    <recommendedName>
        <fullName evidence="2">F-box domain-containing protein</fullName>
    </recommendedName>
</protein>
<feature type="domain" description="F-box" evidence="2">
    <location>
        <begin position="58"/>
        <end position="107"/>
    </location>
</feature>
<feature type="compositionally biased region" description="Basic residues" evidence="1">
    <location>
        <begin position="33"/>
        <end position="43"/>
    </location>
</feature>
<evidence type="ECO:0000313" key="3">
    <source>
        <dbReference type="EMBL" id="KAH9831394.1"/>
    </source>
</evidence>
<reference evidence="3 4" key="1">
    <citation type="journal article" date="2021" name="Environ. Microbiol.">
        <title>Gene family expansions and transcriptome signatures uncover fungal adaptations to wood decay.</title>
        <authorList>
            <person name="Hage H."/>
            <person name="Miyauchi S."/>
            <person name="Viragh M."/>
            <person name="Drula E."/>
            <person name="Min B."/>
            <person name="Chaduli D."/>
            <person name="Navarro D."/>
            <person name="Favel A."/>
            <person name="Norest M."/>
            <person name="Lesage-Meessen L."/>
            <person name="Balint B."/>
            <person name="Merenyi Z."/>
            <person name="de Eugenio L."/>
            <person name="Morin E."/>
            <person name="Martinez A.T."/>
            <person name="Baldrian P."/>
            <person name="Stursova M."/>
            <person name="Martinez M.J."/>
            <person name="Novotny C."/>
            <person name="Magnuson J.K."/>
            <person name="Spatafora J.W."/>
            <person name="Maurice S."/>
            <person name="Pangilinan J."/>
            <person name="Andreopoulos W."/>
            <person name="LaButti K."/>
            <person name="Hundley H."/>
            <person name="Na H."/>
            <person name="Kuo A."/>
            <person name="Barry K."/>
            <person name="Lipzen A."/>
            <person name="Henrissat B."/>
            <person name="Riley R."/>
            <person name="Ahrendt S."/>
            <person name="Nagy L.G."/>
            <person name="Grigoriev I.V."/>
            <person name="Martin F."/>
            <person name="Rosso M.N."/>
        </authorList>
    </citation>
    <scope>NUCLEOTIDE SEQUENCE [LARGE SCALE GENOMIC DNA]</scope>
    <source>
        <strain evidence="3 4">CIRM-BRFM 1785</strain>
    </source>
</reference>
<feature type="compositionally biased region" description="Basic and acidic residues" evidence="1">
    <location>
        <begin position="1"/>
        <end position="14"/>
    </location>
</feature>
<dbReference type="InterPro" id="IPR036047">
    <property type="entry name" value="F-box-like_dom_sf"/>
</dbReference>
<sequence length="673" mass="77466">MPSETRRAKQESPRHSGSASDSGDAFVGTSKCGRLRKRRRGRVSKASNRNAEGRPPWTSVLLSLPVDIILEMIQFLKPLDLANLAQTNRAFRATLTSPPASKIWATARKYTANVPECPQGVSEITWARFIHEPPKCDKCRVLDIRNLDFALMRRLCDRCKLKTLVHDRFLRDALPNVNRAVLELISHTTTNVHPGDRFYRKTDVVAMAKVYDKFQRDIDMSSTNAVAKKAMQQFECQRTKAVQTILEHAKKCTEWLREFEVYLHNEAQERIAQYYEQIARRFREMGHEDQDIKNIRSMPEAMRDRPVTEQVWKKLKPALQMRIEMSRCKRLDQDENDVIDSRKALVYTVYLAYKQTLRPIERSRLSPPKLIYAIPAFRELIYTKLDVELTQAACDEAAKRLPEYLSMFTDKLRNSLVQSMADNGVFEVRNRRTKRPPKGAHDRLALATSVFRVASHRSSLFSYNGITTYLDSIWTAGKDSGFWIAMYETLQPKFEFDKQASAAVEALMLQLGLDPATTRPEDLDRLHKRFFCEFCGGRPRYRFPGDVAYPWQAAISHCIACPGSFSSSTPYLKSLNEDECKSVRKLEEAKSYMPPHTWECNHCPGITYHLRVLPDVLEHIRTAHGISEPEEDVDYFHAYRDTHYNPIPQSFSESLELAEAQAANVARSTADRR</sequence>
<dbReference type="SUPFAM" id="SSF81383">
    <property type="entry name" value="F-box domain"/>
    <property type="match status" value="1"/>
</dbReference>
<feature type="region of interest" description="Disordered" evidence="1">
    <location>
        <begin position="1"/>
        <end position="54"/>
    </location>
</feature>
<dbReference type="InterPro" id="IPR001810">
    <property type="entry name" value="F-box_dom"/>
</dbReference>
<gene>
    <name evidence="3" type="ORF">C8Q71DRAFT_782304</name>
</gene>
<dbReference type="CDD" id="cd09917">
    <property type="entry name" value="F-box_SF"/>
    <property type="match status" value="1"/>
</dbReference>
<keyword evidence="4" id="KW-1185">Reference proteome</keyword>
<organism evidence="3 4">
    <name type="scientific">Rhodofomes roseus</name>
    <dbReference type="NCBI Taxonomy" id="34475"/>
    <lineage>
        <taxon>Eukaryota</taxon>
        <taxon>Fungi</taxon>
        <taxon>Dikarya</taxon>
        <taxon>Basidiomycota</taxon>
        <taxon>Agaricomycotina</taxon>
        <taxon>Agaricomycetes</taxon>
        <taxon>Polyporales</taxon>
        <taxon>Rhodofomes</taxon>
    </lineage>
</organism>
<dbReference type="GeneID" id="72005654"/>
<evidence type="ECO:0000259" key="2">
    <source>
        <dbReference type="PROSITE" id="PS50181"/>
    </source>
</evidence>
<proteinExistence type="predicted"/>
<dbReference type="Proteomes" id="UP000814176">
    <property type="component" value="Unassembled WGS sequence"/>
</dbReference>
<dbReference type="RefSeq" id="XP_047774521.1">
    <property type="nucleotide sequence ID" value="XM_047924922.1"/>
</dbReference>
<comment type="caution">
    <text evidence="3">The sequence shown here is derived from an EMBL/GenBank/DDBJ whole genome shotgun (WGS) entry which is preliminary data.</text>
</comment>
<accession>A0ABQ8K3C9</accession>
<evidence type="ECO:0000313" key="4">
    <source>
        <dbReference type="Proteomes" id="UP000814176"/>
    </source>
</evidence>
<dbReference type="PROSITE" id="PS50181">
    <property type="entry name" value="FBOX"/>
    <property type="match status" value="1"/>
</dbReference>
<name>A0ABQ8K3C9_9APHY</name>
<evidence type="ECO:0000256" key="1">
    <source>
        <dbReference type="SAM" id="MobiDB-lite"/>
    </source>
</evidence>